<reference evidence="1 2" key="1">
    <citation type="submission" date="2024-09" db="EMBL/GenBank/DDBJ databases">
        <authorList>
            <person name="Sun Q."/>
            <person name="Mori K."/>
        </authorList>
    </citation>
    <scope>NUCLEOTIDE SEQUENCE [LARGE SCALE GENOMIC DNA]</scope>
    <source>
        <strain evidence="1 2">TISTR 2452</strain>
    </source>
</reference>
<sequence>MSAWNKPLENLPEELTMIWSCTNTGCKGWMRDNFSFKEVPVCSQCKSPMVSSERNLPILMSSDTQVKQFRRNQQKAKAAE</sequence>
<comment type="caution">
    <text evidence="1">The sequence shown here is derived from an EMBL/GenBank/DDBJ whole genome shotgun (WGS) entry which is preliminary data.</text>
</comment>
<dbReference type="RefSeq" id="WP_377489998.1">
    <property type="nucleotide sequence ID" value="NZ_JBHMDO010000008.1"/>
</dbReference>
<dbReference type="InterPro" id="IPR025916">
    <property type="entry name" value="YdjO"/>
</dbReference>
<protein>
    <submittedName>
        <fullName evidence="1">Cold-shock protein</fullName>
    </submittedName>
</protein>
<dbReference type="Proteomes" id="UP001589747">
    <property type="component" value="Unassembled WGS sequence"/>
</dbReference>
<evidence type="ECO:0000313" key="1">
    <source>
        <dbReference type="EMBL" id="MFB9325002.1"/>
    </source>
</evidence>
<proteinExistence type="predicted"/>
<evidence type="ECO:0000313" key="2">
    <source>
        <dbReference type="Proteomes" id="UP001589747"/>
    </source>
</evidence>
<dbReference type="EMBL" id="JBHMDO010000008">
    <property type="protein sequence ID" value="MFB9325002.1"/>
    <property type="molecule type" value="Genomic_DNA"/>
</dbReference>
<accession>A0ABV5KIF3</accession>
<keyword evidence="2" id="KW-1185">Reference proteome</keyword>
<gene>
    <name evidence="1" type="ORF">ACFFSY_03585</name>
</gene>
<name>A0ABV5KIF3_9BACL</name>
<organism evidence="1 2">
    <name type="scientific">Paenibacillus aurantiacus</name>
    <dbReference type="NCBI Taxonomy" id="1936118"/>
    <lineage>
        <taxon>Bacteria</taxon>
        <taxon>Bacillati</taxon>
        <taxon>Bacillota</taxon>
        <taxon>Bacilli</taxon>
        <taxon>Bacillales</taxon>
        <taxon>Paenibacillaceae</taxon>
        <taxon>Paenibacillus</taxon>
    </lineage>
</organism>
<dbReference type="Pfam" id="PF14169">
    <property type="entry name" value="YdjO"/>
    <property type="match status" value="1"/>
</dbReference>